<accession>A0A8H3EKG8</accession>
<protein>
    <recommendedName>
        <fullName evidence="5">Arsenite methyltransferase</fullName>
        <ecNumber evidence="4">2.1.1.137</ecNumber>
    </recommendedName>
</protein>
<dbReference type="InterPro" id="IPR026669">
    <property type="entry name" value="Arsenite_MeTrfase-like"/>
</dbReference>
<dbReference type="Pfam" id="PF13847">
    <property type="entry name" value="Methyltransf_31"/>
    <property type="match status" value="1"/>
</dbReference>
<dbReference type="InterPro" id="IPR025714">
    <property type="entry name" value="Methyltranfer_dom"/>
</dbReference>
<evidence type="ECO:0000256" key="7">
    <source>
        <dbReference type="ARBA" id="ARBA00047943"/>
    </source>
</evidence>
<evidence type="ECO:0000256" key="6">
    <source>
        <dbReference type="ARBA" id="ARBA00047941"/>
    </source>
</evidence>
<evidence type="ECO:0000259" key="9">
    <source>
        <dbReference type="Pfam" id="PF13847"/>
    </source>
</evidence>
<dbReference type="OrthoDB" id="10017101at2759"/>
<dbReference type="PANTHER" id="PTHR43675:SF8">
    <property type="entry name" value="ARSENITE METHYLTRANSFERASE"/>
    <property type="match status" value="1"/>
</dbReference>
<feature type="domain" description="Methyltransferase" evidence="9">
    <location>
        <begin position="79"/>
        <end position="227"/>
    </location>
</feature>
<dbReference type="GO" id="GO:0030791">
    <property type="term" value="F:arsenite methyltransferase activity"/>
    <property type="evidence" value="ECO:0007669"/>
    <property type="project" value="UniProtKB-EC"/>
</dbReference>
<evidence type="ECO:0000256" key="8">
    <source>
        <dbReference type="ARBA" id="ARBA00048428"/>
    </source>
</evidence>
<evidence type="ECO:0000313" key="11">
    <source>
        <dbReference type="Proteomes" id="UP000664521"/>
    </source>
</evidence>
<sequence length="312" mass="33580">MTQLLSPPTESSNSSTLDNESIYENVQNHYGRSAKNNDSSYGHAVASEFGYSKEELTNAPLESNLGLSCGNPFAIAKLREGETVIDLGSGAGFDVFQAAKKVGLSGKAIGVDMNEEMLSKANGIKAKIEAGNVSFVKSRITQIELPNETANCIISNCVVNLVPTAEKQMVFNEMFRLLKPNGRVALSDILLKKDLPSELQNNVGLYVGCVSGASRMGEYEHYLRQAGFEEILIIPDQTDLNVYKTQGESGTNLGCCGPTIKEDTKIGCCGSSKATKSTCNGSNGKAEKDNKLAEIDLNEWAGSYKMYAVKSK</sequence>
<dbReference type="EMBL" id="CAJPDS010000006">
    <property type="protein sequence ID" value="CAF9908194.1"/>
    <property type="molecule type" value="Genomic_DNA"/>
</dbReference>
<organism evidence="10 11">
    <name type="scientific">Heterodermia speciosa</name>
    <dbReference type="NCBI Taxonomy" id="116794"/>
    <lineage>
        <taxon>Eukaryota</taxon>
        <taxon>Fungi</taxon>
        <taxon>Dikarya</taxon>
        <taxon>Ascomycota</taxon>
        <taxon>Pezizomycotina</taxon>
        <taxon>Lecanoromycetes</taxon>
        <taxon>OSLEUM clade</taxon>
        <taxon>Lecanoromycetidae</taxon>
        <taxon>Caliciales</taxon>
        <taxon>Physciaceae</taxon>
        <taxon>Heterodermia</taxon>
    </lineage>
</organism>
<dbReference type="AlphaFoldDB" id="A0A8H3EKG8"/>
<proteinExistence type="inferred from homology"/>
<dbReference type="EC" id="2.1.1.137" evidence="4"/>
<dbReference type="CDD" id="cd02440">
    <property type="entry name" value="AdoMet_MTases"/>
    <property type="match status" value="1"/>
</dbReference>
<reference evidence="10" key="1">
    <citation type="submission" date="2021-03" db="EMBL/GenBank/DDBJ databases">
        <authorList>
            <person name="Tagirdzhanova G."/>
        </authorList>
    </citation>
    <scope>NUCLEOTIDE SEQUENCE</scope>
</reference>
<evidence type="ECO:0000313" key="10">
    <source>
        <dbReference type="EMBL" id="CAF9908194.1"/>
    </source>
</evidence>
<comment type="similarity">
    <text evidence="3">Belongs to the methyltransferase superfamily. Arsenite methyltransferase family.</text>
</comment>
<dbReference type="Proteomes" id="UP000664521">
    <property type="component" value="Unassembled WGS sequence"/>
</dbReference>
<name>A0A8H3EKG8_9LECA</name>
<keyword evidence="1" id="KW-0808">Transferase</keyword>
<evidence type="ECO:0000256" key="5">
    <source>
        <dbReference type="ARBA" id="ARBA00034545"/>
    </source>
</evidence>
<comment type="catalytic activity">
    <reaction evidence="8">
        <text>arsenic triglutathione + 3 [thioredoxin]-dithiol + 3 S-adenosyl-L-methionine = trimethylarsine + 3 [thioredoxin]-disulfide + 3 glutathione + 3 S-adenosyl-L-homocysteine + 3 H(+)</text>
        <dbReference type="Rhea" id="RHEA:69432"/>
        <dbReference type="Rhea" id="RHEA-COMP:10698"/>
        <dbReference type="Rhea" id="RHEA-COMP:10700"/>
        <dbReference type="ChEBI" id="CHEBI:15378"/>
        <dbReference type="ChEBI" id="CHEBI:27130"/>
        <dbReference type="ChEBI" id="CHEBI:29950"/>
        <dbReference type="ChEBI" id="CHEBI:50058"/>
        <dbReference type="ChEBI" id="CHEBI:57856"/>
        <dbReference type="ChEBI" id="CHEBI:57925"/>
        <dbReference type="ChEBI" id="CHEBI:59789"/>
        <dbReference type="ChEBI" id="CHEBI:183640"/>
        <dbReference type="EC" id="2.1.1.137"/>
    </reaction>
</comment>
<dbReference type="SUPFAM" id="SSF53335">
    <property type="entry name" value="S-adenosyl-L-methionine-dependent methyltransferases"/>
    <property type="match status" value="1"/>
</dbReference>
<keyword evidence="2" id="KW-0949">S-adenosyl-L-methionine</keyword>
<gene>
    <name evidence="10" type="ORF">HETSPECPRED_008013</name>
</gene>
<evidence type="ECO:0000256" key="1">
    <source>
        <dbReference type="ARBA" id="ARBA00022679"/>
    </source>
</evidence>
<evidence type="ECO:0000256" key="3">
    <source>
        <dbReference type="ARBA" id="ARBA00034487"/>
    </source>
</evidence>
<dbReference type="PANTHER" id="PTHR43675">
    <property type="entry name" value="ARSENITE METHYLTRANSFERASE"/>
    <property type="match status" value="1"/>
</dbReference>
<comment type="catalytic activity">
    <reaction evidence="7">
        <text>arsenic triglutathione + 2 [thioredoxin]-dithiol + 2 S-adenosyl-L-methionine + H2O = dimethylarsinous acid + 2 [thioredoxin]-disulfide + 3 glutathione + 2 S-adenosyl-L-homocysteine + 2 H(+)</text>
        <dbReference type="Rhea" id="RHEA:69464"/>
        <dbReference type="Rhea" id="RHEA-COMP:10698"/>
        <dbReference type="Rhea" id="RHEA-COMP:10700"/>
        <dbReference type="ChEBI" id="CHEBI:15377"/>
        <dbReference type="ChEBI" id="CHEBI:15378"/>
        <dbReference type="ChEBI" id="CHEBI:23808"/>
        <dbReference type="ChEBI" id="CHEBI:29950"/>
        <dbReference type="ChEBI" id="CHEBI:50058"/>
        <dbReference type="ChEBI" id="CHEBI:57856"/>
        <dbReference type="ChEBI" id="CHEBI:57925"/>
        <dbReference type="ChEBI" id="CHEBI:59789"/>
        <dbReference type="ChEBI" id="CHEBI:183640"/>
        <dbReference type="EC" id="2.1.1.137"/>
    </reaction>
</comment>
<dbReference type="InterPro" id="IPR029063">
    <property type="entry name" value="SAM-dependent_MTases_sf"/>
</dbReference>
<keyword evidence="11" id="KW-1185">Reference proteome</keyword>
<evidence type="ECO:0000256" key="4">
    <source>
        <dbReference type="ARBA" id="ARBA00034521"/>
    </source>
</evidence>
<evidence type="ECO:0000256" key="2">
    <source>
        <dbReference type="ARBA" id="ARBA00022691"/>
    </source>
</evidence>
<comment type="catalytic activity">
    <reaction evidence="6">
        <text>arsenic triglutathione + [thioredoxin]-dithiol + S-adenosyl-L-methionine + 2 H2O = methylarsonous acid + [thioredoxin]-disulfide + 3 glutathione + S-adenosyl-L-homocysteine + H(+)</text>
        <dbReference type="Rhea" id="RHEA:69460"/>
        <dbReference type="Rhea" id="RHEA-COMP:10698"/>
        <dbReference type="Rhea" id="RHEA-COMP:10700"/>
        <dbReference type="ChEBI" id="CHEBI:15377"/>
        <dbReference type="ChEBI" id="CHEBI:15378"/>
        <dbReference type="ChEBI" id="CHEBI:17826"/>
        <dbReference type="ChEBI" id="CHEBI:29950"/>
        <dbReference type="ChEBI" id="CHEBI:50058"/>
        <dbReference type="ChEBI" id="CHEBI:57856"/>
        <dbReference type="ChEBI" id="CHEBI:57925"/>
        <dbReference type="ChEBI" id="CHEBI:59789"/>
        <dbReference type="ChEBI" id="CHEBI:183640"/>
        <dbReference type="EC" id="2.1.1.137"/>
    </reaction>
</comment>
<dbReference type="Gene3D" id="3.40.50.150">
    <property type="entry name" value="Vaccinia Virus protein VP39"/>
    <property type="match status" value="1"/>
</dbReference>
<comment type="caution">
    <text evidence="10">The sequence shown here is derived from an EMBL/GenBank/DDBJ whole genome shotgun (WGS) entry which is preliminary data.</text>
</comment>